<evidence type="ECO:0000313" key="2">
    <source>
        <dbReference type="Proteomes" id="UP000272560"/>
    </source>
</evidence>
<sequence length="61" mass="6410">MTQIPISNLQPPSVAATITDVPEATIRALLEQGTLVDHGDVSGRTLVSVGDVRRLTTELGV</sequence>
<keyword evidence="2" id="KW-1185">Reference proteome</keyword>
<dbReference type="AlphaFoldDB" id="A0A3A5MG86"/>
<proteinExistence type="predicted"/>
<reference evidence="1 2" key="1">
    <citation type="submission" date="2018-09" db="EMBL/GenBank/DDBJ databases">
        <title>Novel species of Arthrobacter.</title>
        <authorList>
            <person name="Liu Q."/>
            <person name="Xin Y.-H."/>
        </authorList>
    </citation>
    <scope>NUCLEOTIDE SEQUENCE [LARGE SCALE GENOMIC DNA]</scope>
    <source>
        <strain evidence="1 2">Hz2</strain>
    </source>
</reference>
<name>A0A3A5MG86_9MICC</name>
<dbReference type="EMBL" id="QZVT01000002">
    <property type="protein sequence ID" value="RJT81958.1"/>
    <property type="molecule type" value="Genomic_DNA"/>
</dbReference>
<dbReference type="RefSeq" id="WP_120147778.1">
    <property type="nucleotide sequence ID" value="NZ_QZVT01000002.1"/>
</dbReference>
<comment type="caution">
    <text evidence="1">The sequence shown here is derived from an EMBL/GenBank/DDBJ whole genome shotgun (WGS) entry which is preliminary data.</text>
</comment>
<dbReference type="Proteomes" id="UP000272560">
    <property type="component" value="Unassembled WGS sequence"/>
</dbReference>
<accession>A0A3A5MG86</accession>
<organism evidence="1 2">
    <name type="scientific">Arthrobacter cheniae</name>
    <dbReference type="NCBI Taxonomy" id="1258888"/>
    <lineage>
        <taxon>Bacteria</taxon>
        <taxon>Bacillati</taxon>
        <taxon>Actinomycetota</taxon>
        <taxon>Actinomycetes</taxon>
        <taxon>Micrococcales</taxon>
        <taxon>Micrococcaceae</taxon>
        <taxon>Arthrobacter</taxon>
    </lineage>
</organism>
<evidence type="ECO:0000313" key="1">
    <source>
        <dbReference type="EMBL" id="RJT81958.1"/>
    </source>
</evidence>
<protein>
    <submittedName>
        <fullName evidence="1">Uncharacterized protein</fullName>
    </submittedName>
</protein>
<gene>
    <name evidence="1" type="ORF">D6T63_04210</name>
</gene>